<keyword evidence="4" id="KW-1185">Reference proteome</keyword>
<dbReference type="InterPro" id="IPR000873">
    <property type="entry name" value="AMP-dep_synth/lig_dom"/>
</dbReference>
<dbReference type="AlphaFoldDB" id="A0A841ASP4"/>
<dbReference type="Pfam" id="PF13193">
    <property type="entry name" value="AMP-binding_C"/>
    <property type="match status" value="1"/>
</dbReference>
<dbReference type="Gene3D" id="3.30.300.30">
    <property type="match status" value="1"/>
</dbReference>
<dbReference type="SUPFAM" id="SSF56801">
    <property type="entry name" value="Acetyl-CoA synthetase-like"/>
    <property type="match status" value="1"/>
</dbReference>
<evidence type="ECO:0000313" key="4">
    <source>
        <dbReference type="Proteomes" id="UP000536685"/>
    </source>
</evidence>
<dbReference type="GO" id="GO:0008756">
    <property type="term" value="F:o-succinylbenzoate-CoA ligase activity"/>
    <property type="evidence" value="ECO:0007669"/>
    <property type="project" value="UniProtKB-EC"/>
</dbReference>
<accession>A0A841ASP4</accession>
<dbReference type="InterPro" id="IPR025110">
    <property type="entry name" value="AMP-bd_C"/>
</dbReference>
<dbReference type="RefSeq" id="WP_184238878.1">
    <property type="nucleotide sequence ID" value="NZ_JACHMJ010000001.1"/>
</dbReference>
<comment type="caution">
    <text evidence="3">The sequence shown here is derived from an EMBL/GenBank/DDBJ whole genome shotgun (WGS) entry which is preliminary data.</text>
</comment>
<protein>
    <submittedName>
        <fullName evidence="3">O-succinylbenzoic acid--CoA ligase</fullName>
        <ecNumber evidence="3">6.2.1.26</ecNumber>
    </submittedName>
</protein>
<dbReference type="InterPro" id="IPR042099">
    <property type="entry name" value="ANL_N_sf"/>
</dbReference>
<keyword evidence="3" id="KW-0436">Ligase</keyword>
<dbReference type="Proteomes" id="UP000536685">
    <property type="component" value="Unassembled WGS sequence"/>
</dbReference>
<reference evidence="3 4" key="1">
    <citation type="submission" date="2020-08" db="EMBL/GenBank/DDBJ databases">
        <title>Sequencing the genomes of 1000 actinobacteria strains.</title>
        <authorList>
            <person name="Klenk H.-P."/>
        </authorList>
    </citation>
    <scope>NUCLEOTIDE SEQUENCE [LARGE SCALE GENOMIC DNA]</scope>
    <source>
        <strain evidence="3 4">DSM 105784</strain>
    </source>
</reference>
<dbReference type="PANTHER" id="PTHR43767">
    <property type="entry name" value="LONG-CHAIN-FATTY-ACID--COA LIGASE"/>
    <property type="match status" value="1"/>
</dbReference>
<feature type="domain" description="AMP-dependent synthetase/ligase" evidence="1">
    <location>
        <begin position="36"/>
        <end position="204"/>
    </location>
</feature>
<dbReference type="InterPro" id="IPR050237">
    <property type="entry name" value="ATP-dep_AMP-bd_enzyme"/>
</dbReference>
<feature type="domain" description="AMP-binding enzyme C-terminal" evidence="2">
    <location>
        <begin position="284"/>
        <end position="353"/>
    </location>
</feature>
<evidence type="ECO:0000313" key="3">
    <source>
        <dbReference type="EMBL" id="MBB5844595.1"/>
    </source>
</evidence>
<evidence type="ECO:0000259" key="2">
    <source>
        <dbReference type="Pfam" id="PF13193"/>
    </source>
</evidence>
<dbReference type="PANTHER" id="PTHR43767:SF1">
    <property type="entry name" value="NONRIBOSOMAL PEPTIDE SYNTHASE PES1 (EUROFUNG)-RELATED"/>
    <property type="match status" value="1"/>
</dbReference>
<dbReference type="Gene3D" id="3.40.50.12780">
    <property type="entry name" value="N-terminal domain of ligase-like"/>
    <property type="match status" value="1"/>
</dbReference>
<proteinExistence type="predicted"/>
<evidence type="ECO:0000259" key="1">
    <source>
        <dbReference type="Pfam" id="PF00501"/>
    </source>
</evidence>
<sequence length="365" mass="38087">MTRALRQFGGEQMLDALRHALGGDGPAVFAGESSSPLPESVPTRVALVVESSGSTGTPKRVALSSDALLASAAASDTALGGPGQWLLALPTTYIAGINVLVRSLSAETAPVELAPGHFSADAFIAAAGVMDHPQRYTSLVPAQLSRLIETDAALGALRRFDRILVGGQATPLPLIAAALELGLNVTRTYGSSETSGGCVYDGVPIGATRARVVDGQIELSGAVLAEGYLGDPERTDRAFHSEQGQRWYRTGDQGEIVDGVLSVTGRLDDVIISGGLKVSLGALERLVRDLPGLGDAVIVRETSERWGEVPVLVATVDYRIDDLKALVTERLGRAAVPARVVRLDSMPLLSSGKPDRVAVRAAIAE</sequence>
<dbReference type="EC" id="6.2.1.26" evidence="3"/>
<dbReference type="InterPro" id="IPR045851">
    <property type="entry name" value="AMP-bd_C_sf"/>
</dbReference>
<dbReference type="EMBL" id="JACHMJ010000001">
    <property type="protein sequence ID" value="MBB5844595.1"/>
    <property type="molecule type" value="Genomic_DNA"/>
</dbReference>
<organism evidence="3 4">
    <name type="scientific">Conyzicola lurida</name>
    <dbReference type="NCBI Taxonomy" id="1172621"/>
    <lineage>
        <taxon>Bacteria</taxon>
        <taxon>Bacillati</taxon>
        <taxon>Actinomycetota</taxon>
        <taxon>Actinomycetes</taxon>
        <taxon>Micrococcales</taxon>
        <taxon>Microbacteriaceae</taxon>
        <taxon>Conyzicola</taxon>
    </lineage>
</organism>
<dbReference type="Pfam" id="PF00501">
    <property type="entry name" value="AMP-binding"/>
    <property type="match status" value="1"/>
</dbReference>
<name>A0A841ASP4_9MICO</name>
<gene>
    <name evidence="3" type="ORF">HD599_002918</name>
</gene>